<gene>
    <name evidence="2" type="ORF">HYX28_00260</name>
</gene>
<protein>
    <submittedName>
        <fullName evidence="2">Gas vesicle protein GvpG</fullName>
    </submittedName>
</protein>
<dbReference type="AlphaFoldDB" id="A0A932A5S4"/>
<evidence type="ECO:0000313" key="3">
    <source>
        <dbReference type="Proteomes" id="UP000779809"/>
    </source>
</evidence>
<proteinExistence type="predicted"/>
<dbReference type="EMBL" id="JACPNR010000001">
    <property type="protein sequence ID" value="MBI2677195.1"/>
    <property type="molecule type" value="Genomic_DNA"/>
</dbReference>
<accession>A0A932A5S4</accession>
<feature type="compositionally biased region" description="Gly residues" evidence="1">
    <location>
        <begin position="89"/>
        <end position="98"/>
    </location>
</feature>
<reference evidence="2" key="1">
    <citation type="submission" date="2020-07" db="EMBL/GenBank/DDBJ databases">
        <title>Huge and variable diversity of episymbiotic CPR bacteria and DPANN archaea in groundwater ecosystems.</title>
        <authorList>
            <person name="He C.Y."/>
            <person name="Keren R."/>
            <person name="Whittaker M."/>
            <person name="Farag I.F."/>
            <person name="Doudna J."/>
            <person name="Cate J.H.D."/>
            <person name="Banfield J.F."/>
        </authorList>
    </citation>
    <scope>NUCLEOTIDE SEQUENCE</scope>
    <source>
        <strain evidence="2">NC_groundwater_580_Pr5_B-0.1um_64_19</strain>
    </source>
</reference>
<evidence type="ECO:0000256" key="1">
    <source>
        <dbReference type="SAM" id="MobiDB-lite"/>
    </source>
</evidence>
<name>A0A932A5S4_9BACT</name>
<dbReference type="InterPro" id="IPR007804">
    <property type="entry name" value="GvpG"/>
</dbReference>
<feature type="region of interest" description="Disordered" evidence="1">
    <location>
        <begin position="80"/>
        <end position="112"/>
    </location>
</feature>
<evidence type="ECO:0000313" key="2">
    <source>
        <dbReference type="EMBL" id="MBI2677195.1"/>
    </source>
</evidence>
<dbReference type="Pfam" id="PF05120">
    <property type="entry name" value="GvpG"/>
    <property type="match status" value="1"/>
</dbReference>
<comment type="caution">
    <text evidence="2">The sequence shown here is derived from an EMBL/GenBank/DDBJ whole genome shotgun (WGS) entry which is preliminary data.</text>
</comment>
<dbReference type="Proteomes" id="UP000779809">
    <property type="component" value="Unassembled WGS sequence"/>
</dbReference>
<sequence length="112" mass="12592">MFLVDDLLFMPIDGIKFVFRTIMKTAEEQYLDDAPLKEQLLELEMRFDNGEVTEEEYSEEQAAILRALREVQHRKMEMAGVDPATQTGPLGGKVGEGSGVDVHLDYGPSSKK</sequence>
<organism evidence="2 3">
    <name type="scientific">Candidatus Korobacter versatilis</name>
    <dbReference type="NCBI Taxonomy" id="658062"/>
    <lineage>
        <taxon>Bacteria</taxon>
        <taxon>Pseudomonadati</taxon>
        <taxon>Acidobacteriota</taxon>
        <taxon>Terriglobia</taxon>
        <taxon>Terriglobales</taxon>
        <taxon>Candidatus Korobacteraceae</taxon>
        <taxon>Candidatus Korobacter</taxon>
    </lineage>
</organism>